<dbReference type="SUPFAM" id="SSF52540">
    <property type="entry name" value="P-loop containing nucleoside triphosphate hydrolases"/>
    <property type="match status" value="1"/>
</dbReference>
<dbReference type="SUPFAM" id="SSF51206">
    <property type="entry name" value="cAMP-binding domain-like"/>
    <property type="match status" value="2"/>
</dbReference>
<protein>
    <recommendedName>
        <fullName evidence="14">Cyclolysin secretion/processing ATP-binding protein CyaB</fullName>
    </recommendedName>
</protein>
<evidence type="ECO:0000259" key="16">
    <source>
        <dbReference type="PROSITE" id="PS50042"/>
    </source>
</evidence>
<evidence type="ECO:0000256" key="9">
    <source>
        <dbReference type="ARBA" id="ARBA00022840"/>
    </source>
</evidence>
<evidence type="ECO:0000256" key="12">
    <source>
        <dbReference type="ARBA" id="ARBA00055355"/>
    </source>
</evidence>
<comment type="similarity">
    <text evidence="13">Belongs to the ABC transporter superfamily. Cyclolysin exporter (TC 3.A.1.109.2) family.</text>
</comment>
<dbReference type="RefSeq" id="WP_150699313.1">
    <property type="nucleotide sequence ID" value="NZ_CABPRZ010000025.1"/>
</dbReference>
<comment type="function">
    <text evidence="12">Involved in the export of calmodulin-sensitive adenylate cyclase-hemolysin (cyclolysin).</text>
</comment>
<dbReference type="Pfam" id="PF03412">
    <property type="entry name" value="Peptidase_C39"/>
    <property type="match status" value="1"/>
</dbReference>
<dbReference type="Proteomes" id="UP000414233">
    <property type="component" value="Unassembled WGS sequence"/>
</dbReference>
<feature type="domain" description="Cyclic nucleotide-binding" evidence="16">
    <location>
        <begin position="23"/>
        <end position="118"/>
    </location>
</feature>
<feature type="domain" description="ABC transmembrane type-1" evidence="18">
    <location>
        <begin position="467"/>
        <end position="746"/>
    </location>
</feature>
<dbReference type="InterPro" id="IPR018490">
    <property type="entry name" value="cNMP-bd_dom_sf"/>
</dbReference>
<evidence type="ECO:0000256" key="2">
    <source>
        <dbReference type="ARBA" id="ARBA00022448"/>
    </source>
</evidence>
<dbReference type="InterPro" id="IPR027417">
    <property type="entry name" value="P-loop_NTPase"/>
</dbReference>
<dbReference type="PANTHER" id="PTHR43394:SF1">
    <property type="entry name" value="ATP-BINDING CASSETTE SUB-FAMILY B MEMBER 10, MITOCHONDRIAL"/>
    <property type="match status" value="1"/>
</dbReference>
<feature type="transmembrane region" description="Helical" evidence="15">
    <location>
        <begin position="535"/>
        <end position="554"/>
    </location>
</feature>
<dbReference type="GO" id="GO:0006508">
    <property type="term" value="P:proteolysis"/>
    <property type="evidence" value="ECO:0007669"/>
    <property type="project" value="InterPro"/>
</dbReference>
<feature type="transmembrane region" description="Helical" evidence="15">
    <location>
        <begin position="717"/>
        <end position="741"/>
    </location>
</feature>
<evidence type="ECO:0000259" key="18">
    <source>
        <dbReference type="PROSITE" id="PS50929"/>
    </source>
</evidence>
<keyword evidence="21" id="KW-1185">Reference proteome</keyword>
<evidence type="ECO:0000256" key="5">
    <source>
        <dbReference type="ARBA" id="ARBA00022692"/>
    </source>
</evidence>
<keyword evidence="11 15" id="KW-0472">Membrane</keyword>
<dbReference type="GO" id="GO:0031640">
    <property type="term" value="P:killing of cells of another organism"/>
    <property type="evidence" value="ECO:0007669"/>
    <property type="project" value="UniProtKB-KW"/>
</dbReference>
<dbReference type="Gene3D" id="2.60.120.10">
    <property type="entry name" value="Jelly Rolls"/>
    <property type="match status" value="2"/>
</dbReference>
<feature type="domain" description="ABC transporter" evidence="17">
    <location>
        <begin position="782"/>
        <end position="1017"/>
    </location>
</feature>
<keyword evidence="6" id="KW-0354">Hemolysis</keyword>
<name>A0A5E4YNL8_9BURK</name>
<evidence type="ECO:0000256" key="6">
    <source>
        <dbReference type="ARBA" id="ARBA00022735"/>
    </source>
</evidence>
<evidence type="ECO:0000256" key="7">
    <source>
        <dbReference type="ARBA" id="ARBA00022741"/>
    </source>
</evidence>
<evidence type="ECO:0000256" key="10">
    <source>
        <dbReference type="ARBA" id="ARBA00022989"/>
    </source>
</evidence>
<dbReference type="InterPro" id="IPR014710">
    <property type="entry name" value="RmlC-like_jellyroll"/>
</dbReference>
<keyword evidence="9 20" id="KW-0067">ATP-binding</keyword>
<proteinExistence type="inferred from homology"/>
<organism evidence="20 21">
    <name type="scientific">Pandoraea terrae</name>
    <dbReference type="NCBI Taxonomy" id="1537710"/>
    <lineage>
        <taxon>Bacteria</taxon>
        <taxon>Pseudomonadati</taxon>
        <taxon>Pseudomonadota</taxon>
        <taxon>Betaproteobacteria</taxon>
        <taxon>Burkholderiales</taxon>
        <taxon>Burkholderiaceae</taxon>
        <taxon>Pandoraea</taxon>
    </lineage>
</organism>
<dbReference type="GO" id="GO:0008233">
    <property type="term" value="F:peptidase activity"/>
    <property type="evidence" value="ECO:0007669"/>
    <property type="project" value="InterPro"/>
</dbReference>
<dbReference type="InterPro" id="IPR039421">
    <property type="entry name" value="Type_1_exporter"/>
</dbReference>
<keyword evidence="7" id="KW-0547">Nucleotide-binding</keyword>
<comment type="subcellular location">
    <subcellularLocation>
        <location evidence="1">Cell membrane</location>
        <topology evidence="1">Multi-pass membrane protein</topology>
    </subcellularLocation>
</comment>
<dbReference type="GO" id="GO:0005886">
    <property type="term" value="C:plasma membrane"/>
    <property type="evidence" value="ECO:0007669"/>
    <property type="project" value="UniProtKB-SubCell"/>
</dbReference>
<dbReference type="InterPro" id="IPR000595">
    <property type="entry name" value="cNMP-bd_dom"/>
</dbReference>
<dbReference type="SUPFAM" id="SSF90123">
    <property type="entry name" value="ABC transporter transmembrane region"/>
    <property type="match status" value="1"/>
</dbReference>
<keyword evidence="4" id="KW-0997">Cell inner membrane</keyword>
<gene>
    <name evidence="20" type="primary">apxIB_3</name>
    <name evidence="20" type="ORF">PTE30175_04536</name>
</gene>
<evidence type="ECO:0000256" key="15">
    <source>
        <dbReference type="SAM" id="Phobius"/>
    </source>
</evidence>
<dbReference type="EMBL" id="CABPRZ010000025">
    <property type="protein sequence ID" value="VVE50112.1"/>
    <property type="molecule type" value="Genomic_DNA"/>
</dbReference>
<dbReference type="PROSITE" id="PS00211">
    <property type="entry name" value="ABC_TRANSPORTER_1"/>
    <property type="match status" value="1"/>
</dbReference>
<dbReference type="OrthoDB" id="8554730at2"/>
<dbReference type="CDD" id="cd02418">
    <property type="entry name" value="Peptidase_C39B"/>
    <property type="match status" value="1"/>
</dbReference>
<dbReference type="InterPro" id="IPR003593">
    <property type="entry name" value="AAA+_ATPase"/>
</dbReference>
<feature type="transmembrane region" description="Helical" evidence="15">
    <location>
        <begin position="601"/>
        <end position="621"/>
    </location>
</feature>
<evidence type="ECO:0000256" key="13">
    <source>
        <dbReference type="ARBA" id="ARBA00061173"/>
    </source>
</evidence>
<evidence type="ECO:0000313" key="21">
    <source>
        <dbReference type="Proteomes" id="UP000414233"/>
    </source>
</evidence>
<feature type="transmembrane region" description="Helical" evidence="15">
    <location>
        <begin position="574"/>
        <end position="595"/>
    </location>
</feature>
<feature type="transmembrane region" description="Helical" evidence="15">
    <location>
        <begin position="683"/>
        <end position="705"/>
    </location>
</feature>
<feature type="transmembrane region" description="Helical" evidence="15">
    <location>
        <begin position="497"/>
        <end position="515"/>
    </location>
</feature>
<dbReference type="PROSITE" id="PS50893">
    <property type="entry name" value="ABC_TRANSPORTER_2"/>
    <property type="match status" value="1"/>
</dbReference>
<reference evidence="20 21" key="1">
    <citation type="submission" date="2019-08" db="EMBL/GenBank/DDBJ databases">
        <authorList>
            <person name="Peeters C."/>
        </authorList>
    </citation>
    <scope>NUCLEOTIDE SEQUENCE [LARGE SCALE GENOMIC DNA]</scope>
    <source>
        <strain evidence="20 21">LMG 30175</strain>
    </source>
</reference>
<keyword evidence="5 15" id="KW-0812">Transmembrane</keyword>
<evidence type="ECO:0000256" key="8">
    <source>
        <dbReference type="ARBA" id="ARBA00022801"/>
    </source>
</evidence>
<sequence length="1022" mass="113696">MPAGPAPGPEPQSLADFLAGVEILSPLKREDIEQLAAHAQSFFFGFGDTVCNAGEQANGLFVIKTGSVRIFNEEHGKEISMGVRRAGEVFADIAMLRDYRHESSVRSAGKTELLFIPRSVTAPMVTRDPAALTFITSYVAISSAGGFVTRLFDLRGKFDKQELEDAVRSVGVKRVAAGREILKQGAREDRRLYVVRQGTVRIVRTEEGTEYPLATLNQGDIFGERACVMRQEQIASAIAGTDTRLLVIPEKTVQLILERNPKLREVLEERIRFVDRELHRQKKLAERRRHAVLLDLHSRPEFGERLIRRFALVEQAEEMDCGAACLAMICKHYGIPMTLGKLRELANVTTQGATLDSLARAGESLGFTTRGIQCTHDSLLGFELPFIVHWEGYHYVVVYGISARGVWVADPAIGFRKMSLEAFERGWSGTCLLFTPGEHMTEQSVARSPWLRFIAYLAPYQKILAHLFVATFVIQVLGVVPPLIIQNILDSVVVHQNVGLLHLLIVGLIISNVFSQLMSTIRAYLANFMVRNMDFAMMSQFFRHTLSLPLAFFAKRKTGDIFARFQENQTIRAFLTESTVTTALNVLMVFIYFAIMFFYNVRLTLVLIAFVIPIAALTIVVTPRVKTYAREVFTASTDAKAYLMETLGGAETVKGMGIERPVRLKWERKYAKALEKQYQAQSFHILVGLASQILHAATTITVLWLGASLVLQRELTIGQLIAFNAFMGSVLSPVMGLVALWGQLNDAGVAMERLGDVLDLEPEQKPQDLPSRVVLPDLQGEIMFDGIYFRYDSDSPYVLENISFSIKAGETIAIVGRSGSGKTTLAKLLVGFYSPTDGTLTVDGFELGAIDKEYYRAQVGYVMQTNLLFSGTIAENIACGDDSPDRRRIEEVAKMADAHAFICKLPLGYEQVVGERGIGLSGGQIQRLCIARALYHDPRLLVFDEATSALDTQSESNILANMQEILHGRTAVIIAHRLSTIMRADKILVLYEGAIVEQGRHEELVERKGMYFQLIQKQLSAS</sequence>
<dbReference type="SMART" id="SM00382">
    <property type="entry name" value="AAA"/>
    <property type="match status" value="1"/>
</dbReference>
<dbReference type="InterPro" id="IPR003439">
    <property type="entry name" value="ABC_transporter-like_ATP-bd"/>
</dbReference>
<keyword evidence="2" id="KW-0813">Transport</keyword>
<dbReference type="PROSITE" id="PS50929">
    <property type="entry name" value="ABC_TM1F"/>
    <property type="match status" value="1"/>
</dbReference>
<dbReference type="AlphaFoldDB" id="A0A5E4YNL8"/>
<dbReference type="PROSITE" id="PS50042">
    <property type="entry name" value="CNMP_BINDING_3"/>
    <property type="match status" value="2"/>
</dbReference>
<dbReference type="GO" id="GO:0005524">
    <property type="term" value="F:ATP binding"/>
    <property type="evidence" value="ECO:0007669"/>
    <property type="project" value="UniProtKB-KW"/>
</dbReference>
<dbReference type="Pfam" id="PF00664">
    <property type="entry name" value="ABC_membrane"/>
    <property type="match status" value="1"/>
</dbReference>
<dbReference type="PANTHER" id="PTHR43394">
    <property type="entry name" value="ATP-DEPENDENT PERMEASE MDL1, MITOCHONDRIAL"/>
    <property type="match status" value="1"/>
</dbReference>
<dbReference type="Gene3D" id="3.40.50.300">
    <property type="entry name" value="P-loop containing nucleotide triphosphate hydrolases"/>
    <property type="match status" value="1"/>
</dbReference>
<evidence type="ECO:0000259" key="19">
    <source>
        <dbReference type="PROSITE" id="PS50990"/>
    </source>
</evidence>
<dbReference type="PROSITE" id="PS00888">
    <property type="entry name" value="CNMP_BINDING_1"/>
    <property type="match status" value="1"/>
</dbReference>
<evidence type="ECO:0000256" key="11">
    <source>
        <dbReference type="ARBA" id="ARBA00023136"/>
    </source>
</evidence>
<dbReference type="InterPro" id="IPR017871">
    <property type="entry name" value="ABC_transporter-like_CS"/>
</dbReference>
<feature type="domain" description="Cyclic nucleotide-binding" evidence="16">
    <location>
        <begin position="154"/>
        <end position="265"/>
    </location>
</feature>
<dbReference type="InterPro" id="IPR005074">
    <property type="entry name" value="Peptidase_C39"/>
</dbReference>
<dbReference type="PROSITE" id="PS50990">
    <property type="entry name" value="PEPTIDASE_C39"/>
    <property type="match status" value="1"/>
</dbReference>
<keyword evidence="8" id="KW-0378">Hydrolase</keyword>
<dbReference type="GO" id="GO:0015421">
    <property type="term" value="F:ABC-type oligopeptide transporter activity"/>
    <property type="evidence" value="ECO:0007669"/>
    <property type="project" value="TreeGrafter"/>
</dbReference>
<evidence type="ECO:0000256" key="4">
    <source>
        <dbReference type="ARBA" id="ARBA00022519"/>
    </source>
</evidence>
<dbReference type="InterPro" id="IPR036640">
    <property type="entry name" value="ABC1_TM_sf"/>
</dbReference>
<dbReference type="Pfam" id="PF00027">
    <property type="entry name" value="cNMP_binding"/>
    <property type="match status" value="2"/>
</dbReference>
<evidence type="ECO:0000259" key="17">
    <source>
        <dbReference type="PROSITE" id="PS50893"/>
    </source>
</evidence>
<dbReference type="CDD" id="cd18568">
    <property type="entry name" value="ABC_6TM_HetC_like"/>
    <property type="match status" value="1"/>
</dbReference>
<dbReference type="FunFam" id="3.40.50.300:FF:000299">
    <property type="entry name" value="ABC transporter ATP-binding protein/permease"/>
    <property type="match status" value="1"/>
</dbReference>
<dbReference type="Gene3D" id="3.90.70.10">
    <property type="entry name" value="Cysteine proteinases"/>
    <property type="match status" value="1"/>
</dbReference>
<keyword evidence="10 15" id="KW-1133">Transmembrane helix</keyword>
<keyword evidence="3" id="KW-1003">Cell membrane</keyword>
<dbReference type="InterPro" id="IPR018488">
    <property type="entry name" value="cNMP-bd_CS"/>
</dbReference>
<dbReference type="InterPro" id="IPR011527">
    <property type="entry name" value="ABC1_TM_dom"/>
</dbReference>
<evidence type="ECO:0000313" key="20">
    <source>
        <dbReference type="EMBL" id="VVE50112.1"/>
    </source>
</evidence>
<dbReference type="Pfam" id="PF00005">
    <property type="entry name" value="ABC_tran"/>
    <property type="match status" value="1"/>
</dbReference>
<accession>A0A5E4YNL8</accession>
<feature type="domain" description="Peptidase C39" evidence="19">
    <location>
        <begin position="315"/>
        <end position="434"/>
    </location>
</feature>
<dbReference type="Gene3D" id="1.20.1560.10">
    <property type="entry name" value="ABC transporter type 1, transmembrane domain"/>
    <property type="match status" value="1"/>
</dbReference>
<dbReference type="GO" id="GO:0016887">
    <property type="term" value="F:ATP hydrolysis activity"/>
    <property type="evidence" value="ECO:0007669"/>
    <property type="project" value="InterPro"/>
</dbReference>
<evidence type="ECO:0000256" key="1">
    <source>
        <dbReference type="ARBA" id="ARBA00004651"/>
    </source>
</evidence>
<evidence type="ECO:0000256" key="14">
    <source>
        <dbReference type="ARBA" id="ARBA00072252"/>
    </source>
</evidence>
<feature type="transmembrane region" description="Helical" evidence="15">
    <location>
        <begin position="463"/>
        <end position="485"/>
    </location>
</feature>
<evidence type="ECO:0000256" key="3">
    <source>
        <dbReference type="ARBA" id="ARBA00022475"/>
    </source>
</evidence>
<dbReference type="CDD" id="cd00038">
    <property type="entry name" value="CAP_ED"/>
    <property type="match status" value="2"/>
</dbReference>
<keyword evidence="6" id="KW-0204">Cytolysis</keyword>
<dbReference type="SMART" id="SM00100">
    <property type="entry name" value="cNMP"/>
    <property type="match status" value="2"/>
</dbReference>